<keyword evidence="2" id="KW-1185">Reference proteome</keyword>
<sequence length="143" mass="16157">MTGAVQGVVTRLQQASTRTRFTCVWCLLHQLEIKQEEARVARDEGQLYDEAAATIDSDLYVVHDRWCAEILSIRNYFEDMCVFTIQLLQDMNDEVITGLVKNVVFLVFDILDGIIDLVAMRDKGNQACEQDIYATRADCSSGA</sequence>
<dbReference type="InParanoid" id="M4BNP0"/>
<dbReference type="VEuPathDB" id="FungiDB:HpaG808028"/>
<protein>
    <submittedName>
        <fullName evidence="1">Uncharacterized protein</fullName>
    </submittedName>
</protein>
<accession>M4BNP0</accession>
<dbReference type="EnsemblProtists" id="HpaT808028">
    <property type="protein sequence ID" value="HpaP808028"/>
    <property type="gene ID" value="HpaG808028"/>
</dbReference>
<proteinExistence type="predicted"/>
<dbReference type="AlphaFoldDB" id="M4BNP0"/>
<dbReference type="Proteomes" id="UP000011713">
    <property type="component" value="Unassembled WGS sequence"/>
</dbReference>
<dbReference type="HOGENOM" id="CLU_1809891_0_0_1"/>
<organism evidence="1 2">
    <name type="scientific">Hyaloperonospora arabidopsidis (strain Emoy2)</name>
    <name type="common">Downy mildew agent</name>
    <name type="synonym">Peronospora arabidopsidis</name>
    <dbReference type="NCBI Taxonomy" id="559515"/>
    <lineage>
        <taxon>Eukaryota</taxon>
        <taxon>Sar</taxon>
        <taxon>Stramenopiles</taxon>
        <taxon>Oomycota</taxon>
        <taxon>Peronosporomycetes</taxon>
        <taxon>Peronosporales</taxon>
        <taxon>Peronosporaceae</taxon>
        <taxon>Hyaloperonospora</taxon>
    </lineage>
</organism>
<reference evidence="1" key="2">
    <citation type="submission" date="2015-06" db="UniProtKB">
        <authorList>
            <consortium name="EnsemblProtists"/>
        </authorList>
    </citation>
    <scope>IDENTIFICATION</scope>
    <source>
        <strain evidence="1">Emoy2</strain>
    </source>
</reference>
<name>M4BNP0_HYAAE</name>
<evidence type="ECO:0000313" key="2">
    <source>
        <dbReference type="Proteomes" id="UP000011713"/>
    </source>
</evidence>
<reference evidence="2" key="1">
    <citation type="journal article" date="2010" name="Science">
        <title>Signatures of adaptation to obligate biotrophy in the Hyaloperonospora arabidopsidis genome.</title>
        <authorList>
            <person name="Baxter L."/>
            <person name="Tripathy S."/>
            <person name="Ishaque N."/>
            <person name="Boot N."/>
            <person name="Cabral A."/>
            <person name="Kemen E."/>
            <person name="Thines M."/>
            <person name="Ah-Fong A."/>
            <person name="Anderson R."/>
            <person name="Badejoko W."/>
            <person name="Bittner-Eddy P."/>
            <person name="Boore J.L."/>
            <person name="Chibucos M.C."/>
            <person name="Coates M."/>
            <person name="Dehal P."/>
            <person name="Delehaunty K."/>
            <person name="Dong S."/>
            <person name="Downton P."/>
            <person name="Dumas B."/>
            <person name="Fabro G."/>
            <person name="Fronick C."/>
            <person name="Fuerstenberg S.I."/>
            <person name="Fulton L."/>
            <person name="Gaulin E."/>
            <person name="Govers F."/>
            <person name="Hughes L."/>
            <person name="Humphray S."/>
            <person name="Jiang R.H."/>
            <person name="Judelson H."/>
            <person name="Kamoun S."/>
            <person name="Kyung K."/>
            <person name="Meijer H."/>
            <person name="Minx P."/>
            <person name="Morris P."/>
            <person name="Nelson J."/>
            <person name="Phuntumart V."/>
            <person name="Qutob D."/>
            <person name="Rehmany A."/>
            <person name="Rougon-Cardoso A."/>
            <person name="Ryden P."/>
            <person name="Torto-Alalibo T."/>
            <person name="Studholme D."/>
            <person name="Wang Y."/>
            <person name="Win J."/>
            <person name="Wood J."/>
            <person name="Clifton S.W."/>
            <person name="Rogers J."/>
            <person name="Van den Ackerveken G."/>
            <person name="Jones J.D."/>
            <person name="McDowell J.M."/>
            <person name="Beynon J."/>
            <person name="Tyler B.M."/>
        </authorList>
    </citation>
    <scope>NUCLEOTIDE SEQUENCE [LARGE SCALE GENOMIC DNA]</scope>
    <source>
        <strain evidence="2">Emoy2</strain>
    </source>
</reference>
<dbReference type="EMBL" id="JH598462">
    <property type="status" value="NOT_ANNOTATED_CDS"/>
    <property type="molecule type" value="Genomic_DNA"/>
</dbReference>
<evidence type="ECO:0000313" key="1">
    <source>
        <dbReference type="EnsemblProtists" id="HpaP808028"/>
    </source>
</evidence>